<keyword evidence="2" id="KW-0812">Transmembrane</keyword>
<comment type="caution">
    <text evidence="4">The sequence shown here is derived from an EMBL/GenBank/DDBJ whole genome shotgun (WGS) entry which is preliminary data.</text>
</comment>
<evidence type="ECO:0000313" key="5">
    <source>
        <dbReference type="Proteomes" id="UP001138757"/>
    </source>
</evidence>
<dbReference type="Proteomes" id="UP001138757">
    <property type="component" value="Unassembled WGS sequence"/>
</dbReference>
<evidence type="ECO:0000313" key="4">
    <source>
        <dbReference type="EMBL" id="MBT2188009.1"/>
    </source>
</evidence>
<feature type="region of interest" description="Disordered" evidence="1">
    <location>
        <begin position="415"/>
        <end position="436"/>
    </location>
</feature>
<name>A0A9X1IS58_9SPHN</name>
<evidence type="ECO:0000256" key="1">
    <source>
        <dbReference type="SAM" id="MobiDB-lite"/>
    </source>
</evidence>
<dbReference type="EMBL" id="JAHGAW010000008">
    <property type="protein sequence ID" value="MBT2188009.1"/>
    <property type="molecule type" value="Genomic_DNA"/>
</dbReference>
<sequence length="436" mass="47258">MARVLISALILFLIAGAALLLGLAGTALHTGRIDPFDWLLPGAAAILCLRWYGGRSGWRSAAIAWTLVMAPTTLLILLVASRQPWFDLAMLGGALAGIAAAAGWAFVRAASLRRPSLVLLSLLVVGGREAMLLASRDSPQTPSAGRPAVGVISALPLYGAALAPAGQTDMLRDTARTTPIWDMLGRDYDLRPIDHLDPAALTPFRRLLIAQPRQLAPTELVALDGWVRGGGYALVLADPLLGWPDPRPLGDPRRTPLTSLLDPLLTHWGLQLEPARGGAVERRILKSGALLQMTGASRFTRLARGDARCELGEEGLIARCVVGRGHVRLIADADWIDDRLWTFDPTIPHDRAAWTSDAVPALRTWLRPDSMRVDSPGIWLVDQNRLISALRWAFLLLLLLVAAWAVVKRLPTTSHMRSVKPPDQKRNIGGLKADSR</sequence>
<feature type="transmembrane region" description="Helical" evidence="2">
    <location>
        <begin position="60"/>
        <end position="79"/>
    </location>
</feature>
<evidence type="ECO:0000259" key="3">
    <source>
        <dbReference type="Pfam" id="PF09822"/>
    </source>
</evidence>
<accession>A0A9X1IS58</accession>
<feature type="transmembrane region" description="Helical" evidence="2">
    <location>
        <begin position="389"/>
        <end position="407"/>
    </location>
</feature>
<keyword evidence="2" id="KW-1133">Transmembrane helix</keyword>
<gene>
    <name evidence="4" type="ORF">KK488_13725</name>
</gene>
<keyword evidence="2" id="KW-0472">Membrane</keyword>
<dbReference type="InterPro" id="IPR019196">
    <property type="entry name" value="ABC_transp_unknown"/>
</dbReference>
<reference evidence="4" key="1">
    <citation type="submission" date="2021-05" db="EMBL/GenBank/DDBJ databases">
        <title>Genome of Sphingobium sp. strain.</title>
        <authorList>
            <person name="Fan R."/>
        </authorList>
    </citation>
    <scope>NUCLEOTIDE SEQUENCE</scope>
    <source>
        <strain evidence="4">H33</strain>
    </source>
</reference>
<feature type="transmembrane region" description="Helical" evidence="2">
    <location>
        <begin position="36"/>
        <end position="53"/>
    </location>
</feature>
<keyword evidence="5" id="KW-1185">Reference proteome</keyword>
<feature type="transmembrane region" description="Helical" evidence="2">
    <location>
        <begin position="85"/>
        <end position="105"/>
    </location>
</feature>
<proteinExistence type="predicted"/>
<protein>
    <submittedName>
        <fullName evidence="4">Gldg family protein</fullName>
    </submittedName>
</protein>
<dbReference type="Pfam" id="PF09822">
    <property type="entry name" value="ABC_transp_aux"/>
    <property type="match status" value="1"/>
</dbReference>
<dbReference type="RefSeq" id="WP_214624249.1">
    <property type="nucleotide sequence ID" value="NZ_JAHGAW010000008.1"/>
</dbReference>
<evidence type="ECO:0000256" key="2">
    <source>
        <dbReference type="SAM" id="Phobius"/>
    </source>
</evidence>
<feature type="domain" description="ABC-type uncharacterised transport system" evidence="3">
    <location>
        <begin position="146"/>
        <end position="275"/>
    </location>
</feature>
<dbReference type="AlphaFoldDB" id="A0A9X1IS58"/>
<organism evidence="4 5">
    <name type="scientific">Sphingobium nicotianae</name>
    <dbReference type="NCBI Taxonomy" id="2782607"/>
    <lineage>
        <taxon>Bacteria</taxon>
        <taxon>Pseudomonadati</taxon>
        <taxon>Pseudomonadota</taxon>
        <taxon>Alphaproteobacteria</taxon>
        <taxon>Sphingomonadales</taxon>
        <taxon>Sphingomonadaceae</taxon>
        <taxon>Sphingobium</taxon>
    </lineage>
</organism>